<keyword evidence="1" id="KW-1133">Transmembrane helix</keyword>
<keyword evidence="1" id="KW-0472">Membrane</keyword>
<dbReference type="AlphaFoldDB" id="A0A073IW68"/>
<keyword evidence="1" id="KW-0812">Transmembrane</keyword>
<accession>A0A073IW68</accession>
<dbReference type="GeneID" id="68869706"/>
<name>A0A073IW68_9RHOB</name>
<evidence type="ECO:0000313" key="3">
    <source>
        <dbReference type="EMBL" id="MBM2356311.1"/>
    </source>
</evidence>
<gene>
    <name evidence="3" type="ORF">JQX14_17280</name>
    <name evidence="2" type="ORF">SUH3_05940</name>
</gene>
<dbReference type="RefSeq" id="WP_037929313.1">
    <property type="nucleotide sequence ID" value="NZ_CP054599.1"/>
</dbReference>
<dbReference type="OrthoDB" id="7873894at2"/>
<evidence type="ECO:0000256" key="1">
    <source>
        <dbReference type="SAM" id="Phobius"/>
    </source>
</evidence>
<keyword evidence="4" id="KW-1185">Reference proteome</keyword>
<reference evidence="2 4" key="1">
    <citation type="submission" date="2014-01" db="EMBL/GenBank/DDBJ databases">
        <title>Sulfitobacter sp. H3 (MCCC 1A00686) Genome Sequencing.</title>
        <authorList>
            <person name="Lai Q."/>
            <person name="Hong Z."/>
        </authorList>
    </citation>
    <scope>NUCLEOTIDE SEQUENCE [LARGE SCALE GENOMIC DNA]</scope>
    <source>
        <strain evidence="2 4">H3</strain>
    </source>
</reference>
<dbReference type="EMBL" id="JAMD01000012">
    <property type="protein sequence ID" value="KEJ94568.1"/>
    <property type="molecule type" value="Genomic_DNA"/>
</dbReference>
<dbReference type="EMBL" id="JAFBWN010000014">
    <property type="protein sequence ID" value="MBM2356311.1"/>
    <property type="molecule type" value="Genomic_DNA"/>
</dbReference>
<evidence type="ECO:0000313" key="2">
    <source>
        <dbReference type="EMBL" id="KEJ94568.1"/>
    </source>
</evidence>
<sequence length="74" mass="8537">MPEGPVLERFECAPGLRLQAHERVTQIHLENIARRLDRLDETMERLERRLWLTVYGVVAVILAQALQSFLVATP</sequence>
<dbReference type="Proteomes" id="UP000027746">
    <property type="component" value="Unassembled WGS sequence"/>
</dbReference>
<reference evidence="3" key="2">
    <citation type="submission" date="2021-01" db="EMBL/GenBank/DDBJ databases">
        <title>Diatom-associated Roseobacters Show Island Model of Population Structure.</title>
        <authorList>
            <person name="Qu L."/>
            <person name="Feng X."/>
            <person name="Chen Y."/>
            <person name="Li L."/>
            <person name="Wang X."/>
            <person name="Hu Z."/>
            <person name="Wang H."/>
            <person name="Luo H."/>
        </authorList>
    </citation>
    <scope>NUCLEOTIDE SEQUENCE</scope>
    <source>
        <strain evidence="3">SM26-45</strain>
    </source>
</reference>
<dbReference type="Proteomes" id="UP000809337">
    <property type="component" value="Unassembled WGS sequence"/>
</dbReference>
<evidence type="ECO:0000313" key="4">
    <source>
        <dbReference type="Proteomes" id="UP000027746"/>
    </source>
</evidence>
<comment type="caution">
    <text evidence="2">The sequence shown here is derived from an EMBL/GenBank/DDBJ whole genome shotgun (WGS) entry which is preliminary data.</text>
</comment>
<evidence type="ECO:0008006" key="5">
    <source>
        <dbReference type="Google" id="ProtNLM"/>
    </source>
</evidence>
<proteinExistence type="predicted"/>
<protein>
    <recommendedName>
        <fullName evidence="5">Gene transfer agent protein</fullName>
    </recommendedName>
</protein>
<organism evidence="2 4">
    <name type="scientific">Pseudosulfitobacter pseudonitzschiae</name>
    <dbReference type="NCBI Taxonomy" id="1402135"/>
    <lineage>
        <taxon>Bacteria</taxon>
        <taxon>Pseudomonadati</taxon>
        <taxon>Pseudomonadota</taxon>
        <taxon>Alphaproteobacteria</taxon>
        <taxon>Rhodobacterales</taxon>
        <taxon>Roseobacteraceae</taxon>
        <taxon>Pseudosulfitobacter</taxon>
    </lineage>
</organism>
<feature type="transmembrane region" description="Helical" evidence="1">
    <location>
        <begin position="50"/>
        <end position="72"/>
    </location>
</feature>